<dbReference type="Pfam" id="PF13520">
    <property type="entry name" value="AA_permease_2"/>
    <property type="match status" value="1"/>
</dbReference>
<keyword evidence="3 5" id="KW-1133">Transmembrane helix</keyword>
<proteinExistence type="predicted"/>
<evidence type="ECO:0008006" key="8">
    <source>
        <dbReference type="Google" id="ProtNLM"/>
    </source>
</evidence>
<keyword evidence="2 5" id="KW-0812">Transmembrane</keyword>
<keyword evidence="7" id="KW-1185">Reference proteome</keyword>
<dbReference type="PANTHER" id="PTHR43243">
    <property type="entry name" value="INNER MEMBRANE TRANSPORTER YGJI-RELATED"/>
    <property type="match status" value="1"/>
</dbReference>
<dbReference type="Proteomes" id="UP000759131">
    <property type="component" value="Unassembled WGS sequence"/>
</dbReference>
<dbReference type="EMBL" id="OC899848">
    <property type="protein sequence ID" value="CAD7648894.1"/>
    <property type="molecule type" value="Genomic_DNA"/>
</dbReference>
<protein>
    <recommendedName>
        <fullName evidence="8">High affinity cationic amino acid transporter 1</fullName>
    </recommendedName>
</protein>
<dbReference type="GO" id="GO:0015189">
    <property type="term" value="F:L-lysine transmembrane transporter activity"/>
    <property type="evidence" value="ECO:0007669"/>
    <property type="project" value="TreeGrafter"/>
</dbReference>
<feature type="non-terminal residue" evidence="6">
    <location>
        <position position="1"/>
    </location>
</feature>
<dbReference type="GO" id="GO:0005886">
    <property type="term" value="C:plasma membrane"/>
    <property type="evidence" value="ECO:0007669"/>
    <property type="project" value="TreeGrafter"/>
</dbReference>
<evidence type="ECO:0000256" key="3">
    <source>
        <dbReference type="ARBA" id="ARBA00022989"/>
    </source>
</evidence>
<dbReference type="GO" id="GO:0000064">
    <property type="term" value="F:L-ornithine transmembrane transporter activity"/>
    <property type="evidence" value="ECO:0007669"/>
    <property type="project" value="TreeGrafter"/>
</dbReference>
<accession>A0A7R9LYD5</accession>
<dbReference type="PANTHER" id="PTHR43243:SF105">
    <property type="entry name" value="CATIONIC AMINO ACID TRANSPORTER C-TERMINAL DOMAIN-CONTAINING PROTEIN"/>
    <property type="match status" value="1"/>
</dbReference>
<dbReference type="AlphaFoldDB" id="A0A7R9LYD5"/>
<evidence type="ECO:0000256" key="5">
    <source>
        <dbReference type="SAM" id="Phobius"/>
    </source>
</evidence>
<organism evidence="6">
    <name type="scientific">Medioppia subpectinata</name>
    <dbReference type="NCBI Taxonomy" id="1979941"/>
    <lineage>
        <taxon>Eukaryota</taxon>
        <taxon>Metazoa</taxon>
        <taxon>Ecdysozoa</taxon>
        <taxon>Arthropoda</taxon>
        <taxon>Chelicerata</taxon>
        <taxon>Arachnida</taxon>
        <taxon>Acari</taxon>
        <taxon>Acariformes</taxon>
        <taxon>Sarcoptiformes</taxon>
        <taxon>Oribatida</taxon>
        <taxon>Brachypylina</taxon>
        <taxon>Oppioidea</taxon>
        <taxon>Oppiidae</taxon>
        <taxon>Medioppia</taxon>
    </lineage>
</organism>
<dbReference type="EMBL" id="CAJPIZ010045273">
    <property type="protein sequence ID" value="CAG2122205.1"/>
    <property type="molecule type" value="Genomic_DNA"/>
</dbReference>
<feature type="non-terminal residue" evidence="6">
    <location>
        <position position="204"/>
    </location>
</feature>
<dbReference type="Gene3D" id="1.20.1740.10">
    <property type="entry name" value="Amino acid/polyamine transporter I"/>
    <property type="match status" value="1"/>
</dbReference>
<feature type="transmembrane region" description="Helical" evidence="5">
    <location>
        <begin position="6"/>
        <end position="25"/>
    </location>
</feature>
<name>A0A7R9LYD5_9ACAR</name>
<dbReference type="OrthoDB" id="3900342at2759"/>
<feature type="transmembrane region" description="Helical" evidence="5">
    <location>
        <begin position="181"/>
        <end position="202"/>
    </location>
</feature>
<dbReference type="GO" id="GO:0061459">
    <property type="term" value="F:L-arginine transmembrane transporter activity"/>
    <property type="evidence" value="ECO:0007669"/>
    <property type="project" value="TreeGrafter"/>
</dbReference>
<sequence length="204" mass="21882">TGLATYPDPIALGLTLALTVLLAVGVKESIRFATVMTCVNLVVVVFVVIAGLFKVNIDNWKIQESDIPEEYKDKAGNDTIDAGSGGFLPFGFSGMMSGAATCFYAFVGFDAIATTGEEAKNPKRAIPLSIIISLSLIFMAYFGVSAIQTLMLPYYLQNDDITKGAPLPYIFEHVGWTWAKWVVAIGALNGLSTSLLGAMFPLPR</sequence>
<feature type="transmembrane region" description="Helical" evidence="5">
    <location>
        <begin position="90"/>
        <end position="113"/>
    </location>
</feature>
<feature type="transmembrane region" description="Helical" evidence="5">
    <location>
        <begin position="32"/>
        <end position="53"/>
    </location>
</feature>
<feature type="transmembrane region" description="Helical" evidence="5">
    <location>
        <begin position="125"/>
        <end position="147"/>
    </location>
</feature>
<reference evidence="6" key="1">
    <citation type="submission" date="2020-11" db="EMBL/GenBank/DDBJ databases">
        <authorList>
            <person name="Tran Van P."/>
        </authorList>
    </citation>
    <scope>NUCLEOTIDE SEQUENCE</scope>
</reference>
<evidence type="ECO:0000313" key="6">
    <source>
        <dbReference type="EMBL" id="CAD7648894.1"/>
    </source>
</evidence>
<dbReference type="InterPro" id="IPR002293">
    <property type="entry name" value="AA/rel_permease1"/>
</dbReference>
<evidence type="ECO:0000313" key="7">
    <source>
        <dbReference type="Proteomes" id="UP000759131"/>
    </source>
</evidence>
<evidence type="ECO:0000256" key="4">
    <source>
        <dbReference type="ARBA" id="ARBA00023136"/>
    </source>
</evidence>
<gene>
    <name evidence="6" type="ORF">OSB1V03_LOCUS22151</name>
</gene>
<comment type="subcellular location">
    <subcellularLocation>
        <location evidence="1">Membrane</location>
        <topology evidence="1">Multi-pass membrane protein</topology>
    </subcellularLocation>
</comment>
<dbReference type="GO" id="GO:0097638">
    <property type="term" value="P:L-arginine import across plasma membrane"/>
    <property type="evidence" value="ECO:0007669"/>
    <property type="project" value="TreeGrafter"/>
</dbReference>
<keyword evidence="4 5" id="KW-0472">Membrane</keyword>
<evidence type="ECO:0000256" key="2">
    <source>
        <dbReference type="ARBA" id="ARBA00022692"/>
    </source>
</evidence>
<evidence type="ECO:0000256" key="1">
    <source>
        <dbReference type="ARBA" id="ARBA00004141"/>
    </source>
</evidence>